<evidence type="ECO:0000313" key="2">
    <source>
        <dbReference type="Proteomes" id="UP000828922"/>
    </source>
</evidence>
<gene>
    <name evidence="1" type="ORF">CY35_07G083100</name>
</gene>
<protein>
    <submittedName>
        <fullName evidence="1">Uncharacterized protein</fullName>
    </submittedName>
</protein>
<dbReference type="EMBL" id="CM038913">
    <property type="protein sequence ID" value="KAH9557393.1"/>
    <property type="molecule type" value="Genomic_DNA"/>
</dbReference>
<keyword evidence="2" id="KW-1185">Reference proteome</keyword>
<dbReference type="Proteomes" id="UP000828922">
    <property type="component" value="Linkage Group LG07"/>
</dbReference>
<name>A0ACB8HMH7_9BRYO</name>
<organism evidence="1 2">
    <name type="scientific">Sphagnum magellanicum</name>
    <dbReference type="NCBI Taxonomy" id="128215"/>
    <lineage>
        <taxon>Eukaryota</taxon>
        <taxon>Viridiplantae</taxon>
        <taxon>Streptophyta</taxon>
        <taxon>Embryophyta</taxon>
        <taxon>Bryophyta</taxon>
        <taxon>Sphagnophytina</taxon>
        <taxon>Sphagnopsida</taxon>
        <taxon>Sphagnales</taxon>
        <taxon>Sphagnaceae</taxon>
        <taxon>Sphagnum</taxon>
    </lineage>
</organism>
<comment type="caution">
    <text evidence="1">The sequence shown here is derived from an EMBL/GenBank/DDBJ whole genome shotgun (WGS) entry which is preliminary data.</text>
</comment>
<reference evidence="2" key="1">
    <citation type="journal article" date="2022" name="New Phytol.">
        <title>Phylogenomic structure and speciation in an emerging model: the Sphagnum magellanicum complex (Bryophyta).</title>
        <authorList>
            <person name="Shaw A.J."/>
            <person name="Piatkowski B."/>
            <person name="Duffy A.M."/>
            <person name="Aguero B."/>
            <person name="Imwattana K."/>
            <person name="Nieto-Lugilde M."/>
            <person name="Healey A."/>
            <person name="Weston D.J."/>
            <person name="Patel M.N."/>
            <person name="Schmutz J."/>
            <person name="Grimwood J."/>
            <person name="Yavitt J.B."/>
            <person name="Hassel K."/>
            <person name="Stenoien H.K."/>
            <person name="Flatberg K.I."/>
            <person name="Bickford C.P."/>
            <person name="Hicks K.A."/>
        </authorList>
    </citation>
    <scope>NUCLEOTIDE SEQUENCE [LARGE SCALE GENOMIC DNA]</scope>
</reference>
<evidence type="ECO:0000313" key="1">
    <source>
        <dbReference type="EMBL" id="KAH9557393.1"/>
    </source>
</evidence>
<sequence>MEVAEMGLVVNLLPMARNYSSLLSIEVQQSGVDKLYDNPPRDQQQARQAQMPQANGENGVRESRADDEVGALDANRNDSIRELEELLTKLNPLAKEFIPPSHADAVSPGLASSIPKQNYRKNATNAVNKKRVNSRTNRAQREDSIRRTVYVSDIDQQVVDCRVCGDPNSVLRFAFVEFTDEEGAHAALSLGGTMLGYYPVRVLPSKTAIVPVNPTFLPQTEDDRETCARTIYCTNIDKKVLQADIKLFFESLCGEVAQLRLLGDHHHSTRIAFVEFVMAESAVAALNCSGAVLGSLPIRVSPSKTPVRPRSPWPSLH</sequence>
<accession>A0ACB8HMH7</accession>
<proteinExistence type="predicted"/>